<feature type="transmembrane region" description="Helical" evidence="6">
    <location>
        <begin position="270"/>
        <end position="287"/>
    </location>
</feature>
<dbReference type="PANTHER" id="PTHR32322:SF18">
    <property type="entry name" value="S-ADENOSYLMETHIONINE_S-ADENOSYLHOMOCYSTEINE TRANSPORTER"/>
    <property type="match status" value="1"/>
</dbReference>
<feature type="transmembrane region" description="Helical" evidence="6">
    <location>
        <begin position="214"/>
        <end position="235"/>
    </location>
</feature>
<dbReference type="KEGG" id="hmr:Hipma_0912"/>
<evidence type="ECO:0000256" key="2">
    <source>
        <dbReference type="ARBA" id="ARBA00022475"/>
    </source>
</evidence>
<organism evidence="8 9">
    <name type="scientific">Hippea maritima (strain ATCC 700847 / DSM 10411 / MH2)</name>
    <dbReference type="NCBI Taxonomy" id="760142"/>
    <lineage>
        <taxon>Bacteria</taxon>
        <taxon>Pseudomonadati</taxon>
        <taxon>Campylobacterota</taxon>
        <taxon>Desulfurellia</taxon>
        <taxon>Desulfurellales</taxon>
        <taxon>Hippeaceae</taxon>
        <taxon>Hippea</taxon>
    </lineage>
</organism>
<dbReference type="EMBL" id="CP002606">
    <property type="protein sequence ID" value="AEA33882.1"/>
    <property type="molecule type" value="Genomic_DNA"/>
</dbReference>
<dbReference type="InterPro" id="IPR037185">
    <property type="entry name" value="EmrE-like"/>
</dbReference>
<name>F2LVU8_HIPMA</name>
<evidence type="ECO:0000256" key="5">
    <source>
        <dbReference type="ARBA" id="ARBA00023136"/>
    </source>
</evidence>
<evidence type="ECO:0000313" key="9">
    <source>
        <dbReference type="Proteomes" id="UP000008139"/>
    </source>
</evidence>
<comment type="subcellular location">
    <subcellularLocation>
        <location evidence="1">Cell membrane</location>
        <topology evidence="1">Multi-pass membrane protein</topology>
    </subcellularLocation>
</comment>
<evidence type="ECO:0000313" key="8">
    <source>
        <dbReference type="EMBL" id="AEA33882.1"/>
    </source>
</evidence>
<feature type="transmembrane region" description="Helical" evidence="6">
    <location>
        <begin position="184"/>
        <end position="202"/>
    </location>
</feature>
<keyword evidence="4 6" id="KW-1133">Transmembrane helix</keyword>
<feature type="domain" description="EamA" evidence="7">
    <location>
        <begin position="153"/>
        <end position="287"/>
    </location>
</feature>
<feature type="transmembrane region" description="Helical" evidence="6">
    <location>
        <begin position="247"/>
        <end position="264"/>
    </location>
</feature>
<dbReference type="STRING" id="760142.Hipma_0912"/>
<feature type="transmembrane region" description="Helical" evidence="6">
    <location>
        <begin position="33"/>
        <end position="56"/>
    </location>
</feature>
<sequence>MKYRTYLLLVVATAFWGVGFPIAKIGVEYIHPFSFAFLRFSLVFVLFVLFFKLSLYNLAEKLFLNFKLLFLMALTGIFLYGIFFLFALKFAKASDVSLISGANPIITAIIAWIVLKERLTPLGVLGICVSFVGIAFIVSKGDLKTITTLNFNLGDFLMLLATTMWAVYSVITKKALRGLSTTEAVCLSSLLGALIFLPLAVFKGNLHLTYPFKAWASLMYMVLFSTIIAFSAWYNGIKEIGATKASVFVNLVPVFGVITSVVVLGESLSFYEVIGGLFVIVGVVMTNKRVSGEHRLQKQ</sequence>
<feature type="transmembrane region" description="Helical" evidence="6">
    <location>
        <begin position="68"/>
        <end position="90"/>
    </location>
</feature>
<dbReference type="eggNOG" id="COG0697">
    <property type="taxonomic scope" value="Bacteria"/>
</dbReference>
<evidence type="ECO:0000259" key="7">
    <source>
        <dbReference type="Pfam" id="PF00892"/>
    </source>
</evidence>
<feature type="domain" description="EamA" evidence="7">
    <location>
        <begin position="5"/>
        <end position="138"/>
    </location>
</feature>
<keyword evidence="9" id="KW-1185">Reference proteome</keyword>
<reference evidence="8 9" key="1">
    <citation type="journal article" date="2011" name="Stand. Genomic Sci.">
        <title>Complete genome sequence of the thermophilic sulfur-reducer Hippea maritima type strain (MH(2)).</title>
        <authorList>
            <person name="Huntemann M."/>
            <person name="Lu M."/>
            <person name="Nolan M."/>
            <person name="Lapidus A."/>
            <person name="Lucas S."/>
            <person name="Hammon N."/>
            <person name="Deshpande S."/>
            <person name="Cheng J.F."/>
            <person name="Tapia R."/>
            <person name="Han C."/>
            <person name="Goodwin L."/>
            <person name="Pitluck S."/>
            <person name="Liolios K."/>
            <person name="Pagani I."/>
            <person name="Ivanova N."/>
            <person name="Ovchinikova G."/>
            <person name="Pati A."/>
            <person name="Chen A."/>
            <person name="Palaniappan K."/>
            <person name="Land M."/>
            <person name="Hauser L."/>
            <person name="Jeffries C.D."/>
            <person name="Detter J.C."/>
            <person name="Brambilla E.M."/>
            <person name="Rohde M."/>
            <person name="Spring S."/>
            <person name="Goker M."/>
            <person name="Woyke T."/>
            <person name="Bristow J."/>
            <person name="Eisen J.A."/>
            <person name="Markowitz V."/>
            <person name="Hugenholtz P."/>
            <person name="Kyrpides N.C."/>
            <person name="Klenk H.P."/>
            <person name="Mavromatis K."/>
        </authorList>
    </citation>
    <scope>NUCLEOTIDE SEQUENCE [LARGE SCALE GENOMIC DNA]</scope>
    <source>
        <strain evidence="9">ATCC 700847 / DSM 10411 / MH2</strain>
    </source>
</reference>
<reference evidence="9" key="2">
    <citation type="submission" date="2011-03" db="EMBL/GenBank/DDBJ databases">
        <title>The complete genome of Hippea maritima DSM 10411.</title>
        <authorList>
            <consortium name="US DOE Joint Genome Institute (JGI-PGF)"/>
            <person name="Lucas S."/>
            <person name="Copeland A."/>
            <person name="Lapidus A."/>
            <person name="Bruce D."/>
            <person name="Goodwin L."/>
            <person name="Pitluck S."/>
            <person name="Peters L."/>
            <person name="Kyrpides N."/>
            <person name="Mavromatis K."/>
            <person name="Pagani I."/>
            <person name="Ivanova N."/>
            <person name="Mikhailova N."/>
            <person name="Lu M."/>
            <person name="Detter J.C."/>
            <person name="Tapia R."/>
            <person name="Han C."/>
            <person name="Land M."/>
            <person name="Hauser L."/>
            <person name="Markowitz V."/>
            <person name="Cheng J.-F."/>
            <person name="Hugenholtz P."/>
            <person name="Woyke T."/>
            <person name="Wu D."/>
            <person name="Spring S."/>
            <person name="Schroeder M."/>
            <person name="Brambilla E."/>
            <person name="Klenk H.-P."/>
            <person name="Eisen J.A."/>
        </authorList>
    </citation>
    <scope>NUCLEOTIDE SEQUENCE [LARGE SCALE GENOMIC DNA]</scope>
    <source>
        <strain evidence="9">ATCC 700847 / DSM 10411 / MH2</strain>
    </source>
</reference>
<dbReference type="Pfam" id="PF00892">
    <property type="entry name" value="EamA"/>
    <property type="match status" value="2"/>
</dbReference>
<keyword evidence="2" id="KW-1003">Cell membrane</keyword>
<evidence type="ECO:0000256" key="1">
    <source>
        <dbReference type="ARBA" id="ARBA00004651"/>
    </source>
</evidence>
<dbReference type="OrthoDB" id="5186724at2"/>
<protein>
    <recommendedName>
        <fullName evidence="7">EamA domain-containing protein</fullName>
    </recommendedName>
</protein>
<dbReference type="InParanoid" id="F2LVU8"/>
<dbReference type="InterPro" id="IPR050638">
    <property type="entry name" value="AA-Vitamin_Transporters"/>
</dbReference>
<dbReference type="AlphaFoldDB" id="F2LVU8"/>
<keyword evidence="3 6" id="KW-0812">Transmembrane</keyword>
<accession>F2LVU8</accession>
<dbReference type="Proteomes" id="UP000008139">
    <property type="component" value="Chromosome"/>
</dbReference>
<evidence type="ECO:0000256" key="4">
    <source>
        <dbReference type="ARBA" id="ARBA00022989"/>
    </source>
</evidence>
<dbReference type="GO" id="GO:0005886">
    <property type="term" value="C:plasma membrane"/>
    <property type="evidence" value="ECO:0007669"/>
    <property type="project" value="UniProtKB-SubCell"/>
</dbReference>
<dbReference type="InterPro" id="IPR000620">
    <property type="entry name" value="EamA_dom"/>
</dbReference>
<evidence type="ECO:0000256" key="3">
    <source>
        <dbReference type="ARBA" id="ARBA00022692"/>
    </source>
</evidence>
<dbReference type="SUPFAM" id="SSF103481">
    <property type="entry name" value="Multidrug resistance efflux transporter EmrE"/>
    <property type="match status" value="2"/>
</dbReference>
<feature type="transmembrane region" description="Helical" evidence="6">
    <location>
        <begin position="151"/>
        <end position="172"/>
    </location>
</feature>
<proteinExistence type="predicted"/>
<gene>
    <name evidence="8" type="ordered locus">Hipma_0912</name>
</gene>
<dbReference type="FunCoup" id="F2LVU8">
    <property type="interactions" value="91"/>
</dbReference>
<evidence type="ECO:0000256" key="6">
    <source>
        <dbReference type="SAM" id="Phobius"/>
    </source>
</evidence>
<dbReference type="HOGENOM" id="CLU_033863_4_1_7"/>
<dbReference type="RefSeq" id="WP_013681923.1">
    <property type="nucleotide sequence ID" value="NC_015318.1"/>
</dbReference>
<keyword evidence="5 6" id="KW-0472">Membrane</keyword>
<dbReference type="PANTHER" id="PTHR32322">
    <property type="entry name" value="INNER MEMBRANE TRANSPORTER"/>
    <property type="match status" value="1"/>
</dbReference>
<feature type="transmembrane region" description="Helical" evidence="6">
    <location>
        <begin position="122"/>
        <end position="139"/>
    </location>
</feature>
<feature type="transmembrane region" description="Helical" evidence="6">
    <location>
        <begin position="96"/>
        <end position="115"/>
    </location>
</feature>